<keyword evidence="3" id="KW-1185">Reference proteome</keyword>
<dbReference type="Gene3D" id="3.90.10.10">
    <property type="entry name" value="Cytochrome C3"/>
    <property type="match status" value="5"/>
</dbReference>
<gene>
    <name evidence="2" type="ORF">L9S41_14825</name>
</gene>
<reference evidence="2" key="1">
    <citation type="journal article" date="2022" name="Environ. Microbiol.">
        <title>Geoalkalibacter halelectricus SAP #1 sp. nov. possessing extracellular electron transfer and mineral#reducing capabilities from a haloalkaline environment.</title>
        <authorList>
            <person name="Yadav S."/>
            <person name="Singh R."/>
            <person name="Sundharam S.S."/>
            <person name="Chaudhary S."/>
            <person name="Krishnamurthi S."/>
            <person name="Patil S.A."/>
        </authorList>
    </citation>
    <scope>NUCLEOTIDE SEQUENCE</scope>
    <source>
        <strain evidence="2">SAP-1</strain>
    </source>
</reference>
<accession>A0ABY5ZIG9</accession>
<dbReference type="InterPro" id="IPR051941">
    <property type="entry name" value="BG_Antigen-Binding_Lectin"/>
</dbReference>
<dbReference type="InterPro" id="IPR008979">
    <property type="entry name" value="Galactose-bd-like_sf"/>
</dbReference>
<dbReference type="PROSITE" id="PS50022">
    <property type="entry name" value="FA58C_3"/>
    <property type="match status" value="2"/>
</dbReference>
<evidence type="ECO:0000313" key="3">
    <source>
        <dbReference type="Proteomes" id="UP001060414"/>
    </source>
</evidence>
<evidence type="ECO:0000259" key="1">
    <source>
        <dbReference type="PROSITE" id="PS50022"/>
    </source>
</evidence>
<dbReference type="SUPFAM" id="SSF49785">
    <property type="entry name" value="Galactose-binding domain-like"/>
    <property type="match status" value="2"/>
</dbReference>
<feature type="domain" description="F5/8 type C" evidence="1">
    <location>
        <begin position="706"/>
        <end position="847"/>
    </location>
</feature>
<dbReference type="EMBL" id="CP092109">
    <property type="protein sequence ID" value="UWZ78945.1"/>
    <property type="molecule type" value="Genomic_DNA"/>
</dbReference>
<protein>
    <submittedName>
        <fullName evidence="2">Discoidin domain-containing protein</fullName>
    </submittedName>
</protein>
<name>A0ABY5ZIG9_9BACT</name>
<dbReference type="Pfam" id="PF00754">
    <property type="entry name" value="F5_F8_type_C"/>
    <property type="match status" value="2"/>
</dbReference>
<feature type="domain" description="F5/8 type C" evidence="1">
    <location>
        <begin position="850"/>
        <end position="986"/>
    </location>
</feature>
<dbReference type="Proteomes" id="UP001060414">
    <property type="component" value="Chromosome"/>
</dbReference>
<dbReference type="PANTHER" id="PTHR45713:SF6">
    <property type="entry name" value="F5_8 TYPE C DOMAIN-CONTAINING PROTEIN"/>
    <property type="match status" value="1"/>
</dbReference>
<dbReference type="InterPro" id="IPR000421">
    <property type="entry name" value="FA58C"/>
</dbReference>
<proteinExistence type="predicted"/>
<dbReference type="CDD" id="cd08168">
    <property type="entry name" value="Cytochrom_C3"/>
    <property type="match status" value="2"/>
</dbReference>
<sequence length="986" mass="106897">MINCSECHGADVAQRHHETPWFFQGECFRCHEGFSTEGDCSSCHGFGLQNVHHEVPDALAGNCVACHSGVGDLGDCLSCHQGKTQNRHHEIAAAGVSCVSCHSTMSADTSCQSCHAGSVRERHHDLVDTAGMACASCHVDIVVTTSCQSCHQPGQSQDAHHAYGAAQNVDCTSCHAMLQPETGCASCHGAESNRDQHHLLVDSRGLDCASCHTQMTSTSGCASCHSFPTYAQNLHHDSAILSSYGLGCFDCHDYEFTPVLTMTMPTSAQCVHCHTTVVGSGSIVDAHHTTDAFFADNCTLCHVGADQGIQSCNDCHDSSNGTVGDRHHALDLALQGQCTVCHVGADYTFLDCQSCHTGSGQPAINDLHHMTIPAQMGDCVSCHVGAEVEGLDCSSCHFDSGSPLAAERHHALQAYLMGQCLHCHTGAEPVNISCAACHGNPNHHGQPAAIMGDCISCHSTIKTSGDSCQACHTAPIPEIHHGDPLMQVGGDCSVCHQAASTVISCADCHMSDPHHTTMQSQMGDCAHCHQVPAHAMDRPHQAACLECHGAYMHDKGGPIQNFGACAACHDTKPYHAAPRTIPGYTGYGAGKYKFNMFWSMYAIKEGPGEKIRPNGEDMKDKGGFKIAAQTIPFNVATIEHGGRAYLVPHFDDAQNLGDLSKCTTCHGNRGDKVKCSNSKWRDHRSRNRVDLATYRLAEAVYLGSLCDSDGGAIAPVPDGPNLALNKPAKASHQQSGYQASLAVDGNPDTRWWATRTSDVTWEVDLGASYPLTTFAIDWFSNLYATEYRIHLSNNGSSWDRVLEVKDSNGGYEVRSIPTRTARYVRIELRNNRSRDGFSISEFEVYGESATLDPGPTPISPNLALNRTVSASHQESGYRAPLAVDGRLDTRWWAKRESGVTFQVDLGTTHPVNLIVIDWHHLHAREYRINVSTDGRNWTRIMEVKDAPGGREAHMIPTRNARYVQLELRRSQFKDGFSINEFEIYAQ</sequence>
<dbReference type="InterPro" id="IPR036280">
    <property type="entry name" value="Multihaem_cyt_sf"/>
</dbReference>
<dbReference type="RefSeq" id="WP_260747307.1">
    <property type="nucleotide sequence ID" value="NZ_CP092109.1"/>
</dbReference>
<dbReference type="PANTHER" id="PTHR45713">
    <property type="entry name" value="FTP DOMAIN-CONTAINING PROTEIN"/>
    <property type="match status" value="1"/>
</dbReference>
<dbReference type="Gene3D" id="2.60.120.260">
    <property type="entry name" value="Galactose-binding domain-like"/>
    <property type="match status" value="2"/>
</dbReference>
<organism evidence="2 3">
    <name type="scientific">Geoalkalibacter halelectricus</name>
    <dbReference type="NCBI Taxonomy" id="2847045"/>
    <lineage>
        <taxon>Bacteria</taxon>
        <taxon>Pseudomonadati</taxon>
        <taxon>Thermodesulfobacteriota</taxon>
        <taxon>Desulfuromonadia</taxon>
        <taxon>Desulfuromonadales</taxon>
        <taxon>Geoalkalibacteraceae</taxon>
        <taxon>Geoalkalibacter</taxon>
    </lineage>
</organism>
<evidence type="ECO:0000313" key="2">
    <source>
        <dbReference type="EMBL" id="UWZ78945.1"/>
    </source>
</evidence>
<dbReference type="SUPFAM" id="SSF48695">
    <property type="entry name" value="Multiheme cytochromes"/>
    <property type="match status" value="4"/>
</dbReference>